<evidence type="ECO:0000256" key="4">
    <source>
        <dbReference type="ARBA" id="ARBA00022989"/>
    </source>
</evidence>
<feature type="transmembrane region" description="Helical" evidence="6">
    <location>
        <begin position="376"/>
        <end position="396"/>
    </location>
</feature>
<feature type="transmembrane region" description="Helical" evidence="6">
    <location>
        <begin position="153"/>
        <end position="171"/>
    </location>
</feature>
<dbReference type="InterPro" id="IPR002293">
    <property type="entry name" value="AA/rel_permease1"/>
</dbReference>
<dbReference type="PANTHER" id="PTHR42770:SF11">
    <property type="entry name" value="INNER MEMBRANE TRANSPORT PROTEIN YBAT"/>
    <property type="match status" value="1"/>
</dbReference>
<proteinExistence type="predicted"/>
<name>A0A830F7Z4_9EURY</name>
<keyword evidence="4 6" id="KW-1133">Transmembrane helix</keyword>
<keyword evidence="8" id="KW-1185">Reference proteome</keyword>
<accession>A0A830F7Z4</accession>
<feature type="transmembrane region" description="Helical" evidence="6">
    <location>
        <begin position="402"/>
        <end position="421"/>
    </location>
</feature>
<dbReference type="GO" id="GO:0022857">
    <property type="term" value="F:transmembrane transporter activity"/>
    <property type="evidence" value="ECO:0007669"/>
    <property type="project" value="InterPro"/>
</dbReference>
<dbReference type="Pfam" id="PF13520">
    <property type="entry name" value="AA_permease_2"/>
    <property type="match status" value="1"/>
</dbReference>
<evidence type="ECO:0000313" key="8">
    <source>
        <dbReference type="Proteomes" id="UP000607197"/>
    </source>
</evidence>
<protein>
    <submittedName>
        <fullName evidence="7">Amino acid transporter</fullName>
    </submittedName>
</protein>
<evidence type="ECO:0000256" key="3">
    <source>
        <dbReference type="ARBA" id="ARBA00022692"/>
    </source>
</evidence>
<dbReference type="GO" id="GO:0005886">
    <property type="term" value="C:plasma membrane"/>
    <property type="evidence" value="ECO:0007669"/>
    <property type="project" value="UniProtKB-SubCell"/>
</dbReference>
<feature type="transmembrane region" description="Helical" evidence="6">
    <location>
        <begin position="191"/>
        <end position="209"/>
    </location>
</feature>
<feature type="transmembrane region" description="Helical" evidence="6">
    <location>
        <begin position="344"/>
        <end position="364"/>
    </location>
</feature>
<evidence type="ECO:0000256" key="6">
    <source>
        <dbReference type="SAM" id="Phobius"/>
    </source>
</evidence>
<dbReference type="PANTHER" id="PTHR42770">
    <property type="entry name" value="AMINO ACID TRANSPORTER-RELATED"/>
    <property type="match status" value="1"/>
</dbReference>
<dbReference type="RefSeq" id="WP_188980843.1">
    <property type="nucleotide sequence ID" value="NZ_BMPG01000007.1"/>
</dbReference>
<reference evidence="7" key="2">
    <citation type="submission" date="2020-09" db="EMBL/GenBank/DDBJ databases">
        <authorList>
            <person name="Sun Q."/>
            <person name="Ohkuma M."/>
        </authorList>
    </citation>
    <scope>NUCLEOTIDE SEQUENCE</scope>
    <source>
        <strain evidence="7">JCM 19596</strain>
    </source>
</reference>
<evidence type="ECO:0000256" key="2">
    <source>
        <dbReference type="ARBA" id="ARBA00022475"/>
    </source>
</evidence>
<gene>
    <name evidence="7" type="ORF">GCM10009039_32880</name>
</gene>
<comment type="caution">
    <text evidence="7">The sequence shown here is derived from an EMBL/GenBank/DDBJ whole genome shotgun (WGS) entry which is preliminary data.</text>
</comment>
<evidence type="ECO:0000256" key="1">
    <source>
        <dbReference type="ARBA" id="ARBA00004651"/>
    </source>
</evidence>
<feature type="transmembrane region" description="Helical" evidence="6">
    <location>
        <begin position="76"/>
        <end position="102"/>
    </location>
</feature>
<dbReference type="PIRSF" id="PIRSF006060">
    <property type="entry name" value="AA_transporter"/>
    <property type="match status" value="1"/>
</dbReference>
<dbReference type="AlphaFoldDB" id="A0A830F7Z4"/>
<sequence length="434" mass="44978">MAEKLGLPSSVSIALGGMIGGGIFSVLGVVAKIAGARTWLAFTAAGVVALCAGYSYNKLNAVAARHGASVTYVQRFTGNATLAGMVGWTLLFGYIGSMAMYAYAFGEFSVQLLGLHAAFGPVARPAVSTLAVAGFVGLNLLGARASGTTENLLVGAKMLVLVGFGVAGAYYGHAEGVLSYGASGSLGVAPLVAAAVSFVAFQGWQLLFYDRESIRDPDTTIARAVYVAIPVAVAVYVLIAVVTTSLLSPETIAQYKEVALAAAAEPFLGQRGYTLMSLAAVVSTGSAINATLFSAAHFAKGMLDENLLPDRVGDGDADGVPERTLVLLGVITVGFTIYGSLDGITTLASLAFIVVFGAMSALAFRLRDDDRVNPVLPAVGVLGTAAFLPLLFYHLLSREPRTFVAVVLTAIAVFLIELSYFEREQLARVAGLHD</sequence>
<feature type="transmembrane region" description="Helical" evidence="6">
    <location>
        <begin position="39"/>
        <end position="56"/>
    </location>
</feature>
<dbReference type="Proteomes" id="UP000607197">
    <property type="component" value="Unassembled WGS sequence"/>
</dbReference>
<dbReference type="InterPro" id="IPR050367">
    <property type="entry name" value="APC_superfamily"/>
</dbReference>
<reference evidence="7" key="1">
    <citation type="journal article" date="2014" name="Int. J. Syst. Evol. Microbiol.">
        <title>Complete genome sequence of Corynebacterium casei LMG S-19264T (=DSM 44701T), isolated from a smear-ripened cheese.</title>
        <authorList>
            <consortium name="US DOE Joint Genome Institute (JGI-PGF)"/>
            <person name="Walter F."/>
            <person name="Albersmeier A."/>
            <person name="Kalinowski J."/>
            <person name="Ruckert C."/>
        </authorList>
    </citation>
    <scope>NUCLEOTIDE SEQUENCE</scope>
    <source>
        <strain evidence="7">JCM 19596</strain>
    </source>
</reference>
<evidence type="ECO:0000256" key="5">
    <source>
        <dbReference type="ARBA" id="ARBA00023136"/>
    </source>
</evidence>
<evidence type="ECO:0000313" key="7">
    <source>
        <dbReference type="EMBL" id="GGL72287.1"/>
    </source>
</evidence>
<dbReference type="OrthoDB" id="43026at2157"/>
<organism evidence="7 8">
    <name type="scientific">Halocalculus aciditolerans</name>
    <dbReference type="NCBI Taxonomy" id="1383812"/>
    <lineage>
        <taxon>Archaea</taxon>
        <taxon>Methanobacteriati</taxon>
        <taxon>Methanobacteriota</taxon>
        <taxon>Stenosarchaea group</taxon>
        <taxon>Halobacteria</taxon>
        <taxon>Halobacteriales</taxon>
        <taxon>Halobacteriaceae</taxon>
        <taxon>Halocalculus</taxon>
    </lineage>
</organism>
<keyword evidence="2" id="KW-1003">Cell membrane</keyword>
<feature type="transmembrane region" description="Helical" evidence="6">
    <location>
        <begin position="221"/>
        <end position="242"/>
    </location>
</feature>
<keyword evidence="5 6" id="KW-0472">Membrane</keyword>
<feature type="transmembrane region" description="Helical" evidence="6">
    <location>
        <begin position="12"/>
        <end position="33"/>
    </location>
</feature>
<dbReference type="Gene3D" id="1.20.1740.10">
    <property type="entry name" value="Amino acid/polyamine transporter I"/>
    <property type="match status" value="1"/>
</dbReference>
<feature type="transmembrane region" description="Helical" evidence="6">
    <location>
        <begin position="122"/>
        <end position="141"/>
    </location>
</feature>
<feature type="transmembrane region" description="Helical" evidence="6">
    <location>
        <begin position="275"/>
        <end position="299"/>
    </location>
</feature>
<keyword evidence="3 6" id="KW-0812">Transmembrane</keyword>
<comment type="subcellular location">
    <subcellularLocation>
        <location evidence="1">Cell membrane</location>
        <topology evidence="1">Multi-pass membrane protein</topology>
    </subcellularLocation>
</comment>
<dbReference type="EMBL" id="BMPG01000007">
    <property type="protein sequence ID" value="GGL72287.1"/>
    <property type="molecule type" value="Genomic_DNA"/>
</dbReference>